<protein>
    <submittedName>
        <fullName evidence="1">RCG21386, isoform CRA_c</fullName>
    </submittedName>
</protein>
<accession>A6J2D3</accession>
<feature type="non-terminal residue" evidence="1">
    <location>
        <position position="104"/>
    </location>
</feature>
<organism evidence="1 2">
    <name type="scientific">Rattus norvegicus</name>
    <name type="common">Rat</name>
    <dbReference type="NCBI Taxonomy" id="10116"/>
    <lineage>
        <taxon>Eukaryota</taxon>
        <taxon>Metazoa</taxon>
        <taxon>Chordata</taxon>
        <taxon>Craniata</taxon>
        <taxon>Vertebrata</taxon>
        <taxon>Euteleostomi</taxon>
        <taxon>Mammalia</taxon>
        <taxon>Eutheria</taxon>
        <taxon>Euarchontoglires</taxon>
        <taxon>Glires</taxon>
        <taxon>Rodentia</taxon>
        <taxon>Myomorpha</taxon>
        <taxon>Muroidea</taxon>
        <taxon>Muridae</taxon>
        <taxon>Murinae</taxon>
        <taxon>Rattus</taxon>
    </lineage>
</organism>
<dbReference type="EMBL" id="CH473973">
    <property type="protein sequence ID" value="EDM14073.1"/>
    <property type="molecule type" value="Genomic_DNA"/>
</dbReference>
<dbReference type="Proteomes" id="UP000234681">
    <property type="component" value="Chromosome 12"/>
</dbReference>
<evidence type="ECO:0000313" key="1">
    <source>
        <dbReference type="EMBL" id="EDM14073.1"/>
    </source>
</evidence>
<reference evidence="1 2" key="1">
    <citation type="submission" date="2005-07" db="EMBL/GenBank/DDBJ databases">
        <authorList>
            <person name="Mural R.J."/>
            <person name="Li P.W."/>
            <person name="Adams M.D."/>
            <person name="Amanatides P.G."/>
            <person name="Baden-Tillson H."/>
            <person name="Barnstead M."/>
            <person name="Chin S.H."/>
            <person name="Dew I."/>
            <person name="Evans C.A."/>
            <person name="Ferriera S."/>
            <person name="Flanigan M."/>
            <person name="Fosler C."/>
            <person name="Glodek A."/>
            <person name="Gu Z."/>
            <person name="Holt R.A."/>
            <person name="Jennings D."/>
            <person name="Kraft C.L."/>
            <person name="Lu F."/>
            <person name="Nguyen T."/>
            <person name="Nusskern D.R."/>
            <person name="Pfannkoch C.M."/>
            <person name="Sitter C."/>
            <person name="Sutton G.G."/>
            <person name="Venter J.C."/>
            <person name="Wang Z."/>
            <person name="Woodage T."/>
            <person name="Zheng X.H."/>
            <person name="Zhong F."/>
        </authorList>
    </citation>
    <scope>NUCLEOTIDE SEQUENCE [LARGE SCALE GENOMIC DNA]</scope>
    <source>
        <strain>BN</strain>
        <strain evidence="2">Sprague-Dawley</strain>
    </source>
</reference>
<proteinExistence type="predicted"/>
<gene>
    <name evidence="1" type="ORF">rCG_21386</name>
</gene>
<dbReference type="AlphaFoldDB" id="A6J2D3"/>
<sequence>MDEEILTQNFLEIWLNSNSEPWPQDKQDKLKRMERGNGDNVLEKLFQPSMNSVYLEMRFHICGTSEKNVKNPLNFFILKSNCGRIKSKVSKKLLFYLKFDRSYS</sequence>
<name>A6J2D3_RAT</name>
<evidence type="ECO:0000313" key="2">
    <source>
        <dbReference type="Proteomes" id="UP000234681"/>
    </source>
</evidence>